<evidence type="ECO:0000313" key="1">
    <source>
        <dbReference type="EMBL" id="SLM38702.1"/>
    </source>
</evidence>
<organism evidence="1 2">
    <name type="scientific">Lasallia pustulata</name>
    <dbReference type="NCBI Taxonomy" id="136370"/>
    <lineage>
        <taxon>Eukaryota</taxon>
        <taxon>Fungi</taxon>
        <taxon>Dikarya</taxon>
        <taxon>Ascomycota</taxon>
        <taxon>Pezizomycotina</taxon>
        <taxon>Lecanoromycetes</taxon>
        <taxon>OSLEUM clade</taxon>
        <taxon>Umbilicariomycetidae</taxon>
        <taxon>Umbilicariales</taxon>
        <taxon>Umbilicariaceae</taxon>
        <taxon>Lasallia</taxon>
    </lineage>
</organism>
<keyword evidence="2" id="KW-1185">Reference proteome</keyword>
<reference evidence="2" key="1">
    <citation type="submission" date="2017-03" db="EMBL/GenBank/DDBJ databases">
        <authorList>
            <person name="Sharma R."/>
            <person name="Thines M."/>
        </authorList>
    </citation>
    <scope>NUCLEOTIDE SEQUENCE [LARGE SCALE GENOMIC DNA]</scope>
</reference>
<proteinExistence type="predicted"/>
<dbReference type="Proteomes" id="UP000192927">
    <property type="component" value="Unassembled WGS sequence"/>
</dbReference>
<dbReference type="AlphaFoldDB" id="A0A1W5D6Y4"/>
<sequence>MDERQIEKETLQAEFDTLQDVLISPLHDMLNDRLVQLSASIGELTEKLFVDAHDQNPDRPQQEGDDTPELLEYLTQLKW</sequence>
<accession>A0A1W5D6Y4</accession>
<evidence type="ECO:0000313" key="2">
    <source>
        <dbReference type="Proteomes" id="UP000192927"/>
    </source>
</evidence>
<name>A0A1W5D6Y4_9LECA</name>
<feature type="non-terminal residue" evidence="1">
    <location>
        <position position="79"/>
    </location>
</feature>
<dbReference type="EMBL" id="FWEW01002675">
    <property type="protein sequence ID" value="SLM38702.1"/>
    <property type="molecule type" value="Genomic_DNA"/>
</dbReference>
<protein>
    <submittedName>
        <fullName evidence="1">Uncharacterized protein</fullName>
    </submittedName>
</protein>